<dbReference type="SMART" id="SM00387">
    <property type="entry name" value="HATPase_c"/>
    <property type="match status" value="1"/>
</dbReference>
<dbReference type="PANTHER" id="PTHR43711:SF1">
    <property type="entry name" value="HISTIDINE KINASE 1"/>
    <property type="match status" value="1"/>
</dbReference>
<dbReference type="InterPro" id="IPR004358">
    <property type="entry name" value="Sig_transdc_His_kin-like_C"/>
</dbReference>
<dbReference type="PANTHER" id="PTHR43711">
    <property type="entry name" value="TWO-COMPONENT HISTIDINE KINASE"/>
    <property type="match status" value="1"/>
</dbReference>
<dbReference type="Pfam" id="PF00512">
    <property type="entry name" value="HisKA"/>
    <property type="match status" value="1"/>
</dbReference>
<reference evidence="9" key="2">
    <citation type="journal article" date="2023" name="Nat. Commun.">
        <title>Cultivation of marine bacteria of the SAR202 clade.</title>
        <authorList>
            <person name="Lim Y."/>
            <person name="Seo J.H."/>
            <person name="Giovannoni S.J."/>
            <person name="Kang I."/>
            <person name="Cho J.C."/>
        </authorList>
    </citation>
    <scope>NUCLEOTIDE SEQUENCE</scope>
    <source>
        <strain evidence="9">JH1073</strain>
    </source>
</reference>
<dbReference type="AlphaFoldDB" id="A0AAJ6CV04"/>
<comment type="catalytic activity">
    <reaction evidence="1">
        <text>ATP + protein L-histidine = ADP + protein N-phospho-L-histidine.</text>
        <dbReference type="EC" id="2.7.13.3"/>
    </reaction>
</comment>
<keyword evidence="10" id="KW-1185">Reference proteome</keyword>
<dbReference type="Gene3D" id="1.10.287.130">
    <property type="match status" value="1"/>
</dbReference>
<dbReference type="Gene3D" id="3.30.565.10">
    <property type="entry name" value="Histidine kinase-like ATPase, C-terminal domain"/>
    <property type="match status" value="1"/>
</dbReference>
<dbReference type="InterPro" id="IPR005467">
    <property type="entry name" value="His_kinase_dom"/>
</dbReference>
<dbReference type="EC" id="2.7.13.3" evidence="2"/>
<dbReference type="InterPro" id="IPR003661">
    <property type="entry name" value="HisK_dim/P_dom"/>
</dbReference>
<accession>A0AAJ6CV04</accession>
<reference evidence="10" key="3">
    <citation type="submission" date="2023-06" db="EMBL/GenBank/DDBJ databases">
        <title>Pangenomics reveal diversification of enzyme families and niche specialization in globally abundant SAR202 bacteria.</title>
        <authorList>
            <person name="Saw J.H.W."/>
        </authorList>
    </citation>
    <scope>NUCLEOTIDE SEQUENCE [LARGE SCALE GENOMIC DNA]</scope>
    <source>
        <strain evidence="10">JH1073</strain>
    </source>
</reference>
<dbReference type="SUPFAM" id="SSF55781">
    <property type="entry name" value="GAF domain-like"/>
    <property type="match status" value="2"/>
</dbReference>
<gene>
    <name evidence="8" type="ORF">GKO46_13825</name>
    <name evidence="9" type="ORF">GKO48_09260</name>
</gene>
<keyword evidence="3" id="KW-0597">Phosphoprotein</keyword>
<sequence length="589" mass="64877">MTFSADADNGFGAASGVTLQTLEMSFEGGVSTDAIYSMVKNALRTELEFDRISIVIRRSDNLLERVYVDGLGVTGVDRGSPVISPGSPLPRSADGSLLINAPSEHILPGGTMAKLGLNSWAEVAIDGSDQPLGYLAIRSKRKNAYGEPELAVLKRASRLLAPALLLAPLAENYKQQSLIHGAVSRISTQAESMDSTENVYGLVCEELNQIACHDRFVISRYNQSERNLIVEFVRGIELPGESVGDRITSANESRSWDWYLEHYREDENTLRDELLEKLDLTSWIQAPIGIDSVQADGFLSIRRSEREPFSLTEIGMLGQFARLVTPIIQRVQVREHAVLLGREKAYSRQLDAQNNELARLAESRCEFLSTVSHELRTPLTTITSFGDILSHDRESTLSERQKQQIEAIRRATRDLTSIVDDLLDVSQSDGGHMALTKEPLDIRSLLEEVVEDASLGLQEKGQSLVLQNLDQSVQVSADRVRLVQVIGNLISNAGKYSDQNASIDVDVSRDTNHVTLSFTDRGIGISDKDVARITEPFFRSADPRIRRQRGSGLGLSVVRAIIESHGGELTFESQLNIGTTATLTLPAIH</sequence>
<dbReference type="EMBL" id="WMBE01000008">
    <property type="protein sequence ID" value="MDG0868138.1"/>
    <property type="molecule type" value="Genomic_DNA"/>
</dbReference>
<evidence type="ECO:0000256" key="2">
    <source>
        <dbReference type="ARBA" id="ARBA00012438"/>
    </source>
</evidence>
<dbReference type="InterPro" id="IPR036890">
    <property type="entry name" value="HATPase_C_sf"/>
</dbReference>
<keyword evidence="6" id="KW-0902">Two-component regulatory system</keyword>
<dbReference type="InterPro" id="IPR003594">
    <property type="entry name" value="HATPase_dom"/>
</dbReference>
<dbReference type="Proteomes" id="UP001219901">
    <property type="component" value="Chromosome"/>
</dbReference>
<dbReference type="InterPro" id="IPR036097">
    <property type="entry name" value="HisK_dim/P_sf"/>
</dbReference>
<evidence type="ECO:0000313" key="10">
    <source>
        <dbReference type="Proteomes" id="UP001219901"/>
    </source>
</evidence>
<dbReference type="FunFam" id="3.30.565.10:FF:000006">
    <property type="entry name" value="Sensor histidine kinase WalK"/>
    <property type="match status" value="1"/>
</dbReference>
<dbReference type="InterPro" id="IPR050736">
    <property type="entry name" value="Sensor_HK_Regulatory"/>
</dbReference>
<keyword evidence="4" id="KW-0808">Transferase</keyword>
<evidence type="ECO:0000313" key="9">
    <source>
        <dbReference type="EMBL" id="WFG39799.1"/>
    </source>
</evidence>
<evidence type="ECO:0000256" key="6">
    <source>
        <dbReference type="ARBA" id="ARBA00023012"/>
    </source>
</evidence>
<evidence type="ECO:0000259" key="7">
    <source>
        <dbReference type="PROSITE" id="PS50109"/>
    </source>
</evidence>
<dbReference type="SMART" id="SM00388">
    <property type="entry name" value="HisKA"/>
    <property type="match status" value="1"/>
</dbReference>
<dbReference type="RefSeq" id="WP_342827233.1">
    <property type="nucleotide sequence ID" value="NZ_CP046146.1"/>
</dbReference>
<evidence type="ECO:0000256" key="4">
    <source>
        <dbReference type="ARBA" id="ARBA00022679"/>
    </source>
</evidence>
<evidence type="ECO:0000256" key="1">
    <source>
        <dbReference type="ARBA" id="ARBA00000085"/>
    </source>
</evidence>
<evidence type="ECO:0000256" key="3">
    <source>
        <dbReference type="ARBA" id="ARBA00022553"/>
    </source>
</evidence>
<dbReference type="CDD" id="cd00082">
    <property type="entry name" value="HisKA"/>
    <property type="match status" value="1"/>
</dbReference>
<organism evidence="9 10">
    <name type="scientific">Candidatus Lucifugimonas marina</name>
    <dbReference type="NCBI Taxonomy" id="3038979"/>
    <lineage>
        <taxon>Bacteria</taxon>
        <taxon>Bacillati</taxon>
        <taxon>Chloroflexota</taxon>
        <taxon>Dehalococcoidia</taxon>
        <taxon>SAR202 cluster</taxon>
        <taxon>Candidatus Lucifugimonadales</taxon>
        <taxon>Candidatus Lucifugimonadaceae</taxon>
        <taxon>Candidatus Lucifugimonas</taxon>
    </lineage>
</organism>
<dbReference type="Pfam" id="PF02518">
    <property type="entry name" value="HATPase_c"/>
    <property type="match status" value="1"/>
</dbReference>
<dbReference type="InterPro" id="IPR029016">
    <property type="entry name" value="GAF-like_dom_sf"/>
</dbReference>
<dbReference type="CDD" id="cd00075">
    <property type="entry name" value="HATPase"/>
    <property type="match status" value="1"/>
</dbReference>
<evidence type="ECO:0000313" key="11">
    <source>
        <dbReference type="Proteomes" id="UP001321249"/>
    </source>
</evidence>
<dbReference type="SUPFAM" id="SSF55874">
    <property type="entry name" value="ATPase domain of HSP90 chaperone/DNA topoisomerase II/histidine kinase"/>
    <property type="match status" value="1"/>
</dbReference>
<keyword evidence="5" id="KW-0418">Kinase</keyword>
<dbReference type="EMBL" id="CP046147">
    <property type="protein sequence ID" value="WFG39799.1"/>
    <property type="molecule type" value="Genomic_DNA"/>
</dbReference>
<evidence type="ECO:0000256" key="5">
    <source>
        <dbReference type="ARBA" id="ARBA00022777"/>
    </source>
</evidence>
<protein>
    <recommendedName>
        <fullName evidence="2">histidine kinase</fullName>
        <ecNumber evidence="2">2.7.13.3</ecNumber>
    </recommendedName>
</protein>
<dbReference type="PRINTS" id="PR00344">
    <property type="entry name" value="BCTRLSENSOR"/>
</dbReference>
<dbReference type="Proteomes" id="UP001321249">
    <property type="component" value="Unassembled WGS sequence"/>
</dbReference>
<feature type="domain" description="Histidine kinase" evidence="7">
    <location>
        <begin position="370"/>
        <end position="589"/>
    </location>
</feature>
<proteinExistence type="predicted"/>
<evidence type="ECO:0000313" key="8">
    <source>
        <dbReference type="EMBL" id="MDG0868138.1"/>
    </source>
</evidence>
<dbReference type="Gene3D" id="3.30.450.40">
    <property type="match status" value="2"/>
</dbReference>
<name>A0AAJ6CV04_9CHLR</name>
<dbReference type="GO" id="GO:0000155">
    <property type="term" value="F:phosphorelay sensor kinase activity"/>
    <property type="evidence" value="ECO:0007669"/>
    <property type="project" value="InterPro"/>
</dbReference>
<dbReference type="PROSITE" id="PS50109">
    <property type="entry name" value="HIS_KIN"/>
    <property type="match status" value="1"/>
</dbReference>
<dbReference type="SUPFAM" id="SSF47384">
    <property type="entry name" value="Homodimeric domain of signal transducing histidine kinase"/>
    <property type="match status" value="1"/>
</dbReference>
<reference evidence="10 11" key="1">
    <citation type="submission" date="2019-11" db="EMBL/GenBank/DDBJ databases">
        <authorList>
            <person name="Cho J.-C."/>
        </authorList>
    </citation>
    <scope>NUCLEOTIDE SEQUENCE [LARGE SCALE GENOMIC DNA]</scope>
    <source>
        <strain evidence="9 10">JH1073</strain>
        <strain evidence="8 11">JH702</strain>
    </source>
</reference>